<dbReference type="InterPro" id="IPR036187">
    <property type="entry name" value="DNA_mismatch_repair_MutS_sf"/>
</dbReference>
<comment type="caution">
    <text evidence="5">The sequence shown here is derived from an EMBL/GenBank/DDBJ whole genome shotgun (WGS) entry which is preliminary data.</text>
</comment>
<dbReference type="AlphaFoldDB" id="A0A2M7FZF8"/>
<keyword evidence="1" id="KW-0547">Nucleotide-binding</keyword>
<dbReference type="Pfam" id="PF00488">
    <property type="entry name" value="MutS_V"/>
    <property type="match status" value="1"/>
</dbReference>
<feature type="domain" description="DNA mismatch repair proteins mutS family" evidence="4">
    <location>
        <begin position="256"/>
        <end position="437"/>
    </location>
</feature>
<evidence type="ECO:0000313" key="5">
    <source>
        <dbReference type="EMBL" id="PIW14786.1"/>
    </source>
</evidence>
<dbReference type="SUPFAM" id="SSF48334">
    <property type="entry name" value="DNA repair protein MutS, domain III"/>
    <property type="match status" value="1"/>
</dbReference>
<protein>
    <recommendedName>
        <fullName evidence="4">DNA mismatch repair proteins mutS family domain-containing protein</fullName>
    </recommendedName>
</protein>
<evidence type="ECO:0000256" key="2">
    <source>
        <dbReference type="ARBA" id="ARBA00022840"/>
    </source>
</evidence>
<evidence type="ECO:0000256" key="1">
    <source>
        <dbReference type="ARBA" id="ARBA00022741"/>
    </source>
</evidence>
<dbReference type="Gene3D" id="3.40.50.300">
    <property type="entry name" value="P-loop containing nucleotide triphosphate hydrolases"/>
    <property type="match status" value="1"/>
</dbReference>
<evidence type="ECO:0000259" key="4">
    <source>
        <dbReference type="SMART" id="SM00534"/>
    </source>
</evidence>
<dbReference type="EMBL" id="PFFQ01000056">
    <property type="protein sequence ID" value="PIW14786.1"/>
    <property type="molecule type" value="Genomic_DNA"/>
</dbReference>
<dbReference type="PANTHER" id="PTHR11361:SF99">
    <property type="entry name" value="DNA MISMATCH REPAIR PROTEIN"/>
    <property type="match status" value="1"/>
</dbReference>
<dbReference type="GO" id="GO:0005524">
    <property type="term" value="F:ATP binding"/>
    <property type="evidence" value="ECO:0007669"/>
    <property type="project" value="UniProtKB-KW"/>
</dbReference>
<dbReference type="GO" id="GO:0140664">
    <property type="term" value="F:ATP-dependent DNA damage sensor activity"/>
    <property type="evidence" value="ECO:0007669"/>
    <property type="project" value="InterPro"/>
</dbReference>
<name>A0A2M7FZF8_9BACT</name>
<dbReference type="SUPFAM" id="SSF52540">
    <property type="entry name" value="P-loop containing nucleoside triphosphate hydrolases"/>
    <property type="match status" value="1"/>
</dbReference>
<sequence length="438" mass="50659">MRIDAQTLRELELFEGPEGGTSIFDGFIRTLTKGGERRLRKRFENPLKTLDEILTVQQTLRFLRHEPEAWLPSLSGRQERLIEEYLFSGIETVSSGWRALAAIQGLKQTFIYRHFDQIEVGCQETWRCLRDFHQLWQRHRPREKTPLLEKIWGQAEILFSDQQLQAVWKPKPSLSFGDIFVFDRLFRAKCFSQVKQLIGLIFELDALTSMSQICKELRLNFPEFENHSEPQLEIEALVHPRLIQAIPNSIKLDSKTHFLVLTGPNMGGKTTFLKACALAVYLAHLGMGVPAQRMKLTCFKGLMTSLQNHDNLELGYSYFYSEVRRVKQAAELIRQEKQVLVIFDELFRGTNLQDAFDASLEIIRRLSLFPQVLCILSSHLIELVPQIQNLPGMQFFCFKVTVHKNSFDFDYQLYPGISEHKIGLAILKSEGVLELLEP</sequence>
<organism evidence="5 6">
    <name type="scientific">bacterium (Candidatus Blackallbacteria) CG17_big_fil_post_rev_8_21_14_2_50_48_46</name>
    <dbReference type="NCBI Taxonomy" id="2014261"/>
    <lineage>
        <taxon>Bacteria</taxon>
        <taxon>Candidatus Blackallbacteria</taxon>
    </lineage>
</organism>
<dbReference type="PANTHER" id="PTHR11361">
    <property type="entry name" value="DNA MISMATCH REPAIR PROTEIN MUTS FAMILY MEMBER"/>
    <property type="match status" value="1"/>
</dbReference>
<dbReference type="SMART" id="SM00534">
    <property type="entry name" value="MUTSac"/>
    <property type="match status" value="1"/>
</dbReference>
<evidence type="ECO:0000256" key="3">
    <source>
        <dbReference type="ARBA" id="ARBA00023125"/>
    </source>
</evidence>
<keyword evidence="3" id="KW-0238">DNA-binding</keyword>
<dbReference type="Proteomes" id="UP000231019">
    <property type="component" value="Unassembled WGS sequence"/>
</dbReference>
<dbReference type="Gene3D" id="1.10.1420.10">
    <property type="match status" value="1"/>
</dbReference>
<dbReference type="GO" id="GO:0006298">
    <property type="term" value="P:mismatch repair"/>
    <property type="evidence" value="ECO:0007669"/>
    <property type="project" value="InterPro"/>
</dbReference>
<gene>
    <name evidence="5" type="ORF">COW36_20500</name>
</gene>
<dbReference type="GO" id="GO:0030983">
    <property type="term" value="F:mismatched DNA binding"/>
    <property type="evidence" value="ECO:0007669"/>
    <property type="project" value="InterPro"/>
</dbReference>
<dbReference type="InterPro" id="IPR027417">
    <property type="entry name" value="P-loop_NTPase"/>
</dbReference>
<evidence type="ECO:0000313" key="6">
    <source>
        <dbReference type="Proteomes" id="UP000231019"/>
    </source>
</evidence>
<accession>A0A2M7FZF8</accession>
<reference evidence="5 6" key="1">
    <citation type="submission" date="2017-09" db="EMBL/GenBank/DDBJ databases">
        <title>Depth-based differentiation of microbial function through sediment-hosted aquifers and enrichment of novel symbionts in the deep terrestrial subsurface.</title>
        <authorList>
            <person name="Probst A.J."/>
            <person name="Ladd B."/>
            <person name="Jarett J.K."/>
            <person name="Geller-Mcgrath D.E."/>
            <person name="Sieber C.M."/>
            <person name="Emerson J.B."/>
            <person name="Anantharaman K."/>
            <person name="Thomas B.C."/>
            <person name="Malmstrom R."/>
            <person name="Stieglmeier M."/>
            <person name="Klingl A."/>
            <person name="Woyke T."/>
            <person name="Ryan C.M."/>
            <person name="Banfield J.F."/>
        </authorList>
    </citation>
    <scope>NUCLEOTIDE SEQUENCE [LARGE SCALE GENOMIC DNA]</scope>
    <source>
        <strain evidence="5">CG17_big_fil_post_rev_8_21_14_2_50_48_46</strain>
    </source>
</reference>
<dbReference type="InterPro" id="IPR045076">
    <property type="entry name" value="MutS"/>
</dbReference>
<dbReference type="InterPro" id="IPR000432">
    <property type="entry name" value="DNA_mismatch_repair_MutS_C"/>
</dbReference>
<proteinExistence type="predicted"/>
<keyword evidence="2" id="KW-0067">ATP-binding</keyword>